<dbReference type="EC" id="3.4.16.4" evidence="4"/>
<dbReference type="InterPro" id="IPR018044">
    <property type="entry name" value="Peptidase_S11"/>
</dbReference>
<reference evidence="17 18" key="1">
    <citation type="submission" date="2018-10" db="EMBL/GenBank/DDBJ databases">
        <title>Oceanobacillus sp. YLB-02 draft genome.</title>
        <authorList>
            <person name="Yu L."/>
        </authorList>
    </citation>
    <scope>NUCLEOTIDE SEQUENCE [LARGE SCALE GENOMIC DNA]</scope>
    <source>
        <strain evidence="17 18">YLB-02</strain>
    </source>
</reference>
<organism evidence="17 18">
    <name type="scientific">Oceanobacillus piezotolerans</name>
    <dbReference type="NCBI Taxonomy" id="2448030"/>
    <lineage>
        <taxon>Bacteria</taxon>
        <taxon>Bacillati</taxon>
        <taxon>Bacillota</taxon>
        <taxon>Bacilli</taxon>
        <taxon>Bacillales</taxon>
        <taxon>Bacillaceae</taxon>
        <taxon>Oceanobacillus</taxon>
    </lineage>
</organism>
<evidence type="ECO:0000256" key="14">
    <source>
        <dbReference type="PIRSR" id="PIRSR618044-2"/>
    </source>
</evidence>
<dbReference type="PANTHER" id="PTHR21581">
    <property type="entry name" value="D-ALANYL-D-ALANINE CARBOXYPEPTIDASE"/>
    <property type="match status" value="1"/>
</dbReference>
<dbReference type="Pfam" id="PF00768">
    <property type="entry name" value="Peptidase_S11"/>
    <property type="match status" value="1"/>
</dbReference>
<evidence type="ECO:0000256" key="13">
    <source>
        <dbReference type="PIRSR" id="PIRSR618044-1"/>
    </source>
</evidence>
<dbReference type="InterPro" id="IPR001967">
    <property type="entry name" value="Peptidase_S11_N"/>
</dbReference>
<name>A0A498D7P1_9BACI</name>
<comment type="pathway">
    <text evidence="2">Cell wall biogenesis; peptidoglycan biosynthesis.</text>
</comment>
<dbReference type="Gene3D" id="2.60.410.10">
    <property type="entry name" value="D-Ala-D-Ala carboxypeptidase, C-terminal domain"/>
    <property type="match status" value="1"/>
</dbReference>
<dbReference type="AlphaFoldDB" id="A0A498D7P1"/>
<evidence type="ECO:0000256" key="1">
    <source>
        <dbReference type="ARBA" id="ARBA00003217"/>
    </source>
</evidence>
<evidence type="ECO:0000313" key="17">
    <source>
        <dbReference type="EMBL" id="RLL41817.1"/>
    </source>
</evidence>
<feature type="binding site" evidence="14">
    <location>
        <position position="250"/>
    </location>
    <ligand>
        <name>substrate</name>
    </ligand>
</feature>
<evidence type="ECO:0000256" key="10">
    <source>
        <dbReference type="ARBA" id="ARBA00022984"/>
    </source>
</evidence>
<comment type="catalytic activity">
    <reaction evidence="12">
        <text>Preferential cleavage: (Ac)2-L-Lys-D-Ala-|-D-Ala. Also transpeptidation of peptidyl-alanyl moieties that are N-acyl substituents of D-alanine.</text>
        <dbReference type="EC" id="3.4.16.4"/>
    </reaction>
</comment>
<feature type="active site" description="Acyl-ester intermediate" evidence="13">
    <location>
        <position position="64"/>
    </location>
</feature>
<keyword evidence="5 17" id="KW-0121">Carboxypeptidase</keyword>
<dbReference type="InterPro" id="IPR037167">
    <property type="entry name" value="Peptidase_S11_C_sf"/>
</dbReference>
<evidence type="ECO:0000313" key="18">
    <source>
        <dbReference type="Proteomes" id="UP000270219"/>
    </source>
</evidence>
<dbReference type="OrthoDB" id="9791132at2"/>
<evidence type="ECO:0000256" key="5">
    <source>
        <dbReference type="ARBA" id="ARBA00022645"/>
    </source>
</evidence>
<sequence length="439" mass="48294">MIKRFPLLLMIAVLLVSFMIQPRDISAAEVDIPAESAILVDAETGKVLFAKNADIALPPASMTKMMSEYLVMEAIEEGKITPETTTQVSDYAYEISANPEYSGIGLTQGKDYTVRELYESMAIISDNGATIALAELVAGSEGEFVKLMNQKAEEMGLPDYKFVNSTGLDNAHLGGNHPEGTDPDGVNLLSARSSALLAYHLINDYPQALEVSSQLDINFEGHYDVNLNWMLPHEGDNFRDFYYEGIDGLKTGFTELAGNTFTGTAERNGKRLISVVMRTDSKEARFEQTATLMDYGFNQFQTKELFPAGYQVEDQQTLPVTKGKEDEVAISISEGFTLPIKAGDEELYHIEYEINKDRLNEDGEIIAPVKQGEVIGKATLVYDGEADYGYITPGNNSVDLVAETGVEKANWFMLTLGAIGDFFANIFTTAVDWVKGLFS</sequence>
<dbReference type="Gene3D" id="3.40.710.10">
    <property type="entry name" value="DD-peptidase/beta-lactamase superfamily"/>
    <property type="match status" value="1"/>
</dbReference>
<dbReference type="GO" id="GO:0071555">
    <property type="term" value="P:cell wall organization"/>
    <property type="evidence" value="ECO:0007669"/>
    <property type="project" value="UniProtKB-KW"/>
</dbReference>
<gene>
    <name evidence="17" type="ORF">D8M04_16775</name>
</gene>
<dbReference type="UniPathway" id="UPA00219"/>
<evidence type="ECO:0000256" key="15">
    <source>
        <dbReference type="RuleBase" id="RU004016"/>
    </source>
</evidence>
<evidence type="ECO:0000259" key="16">
    <source>
        <dbReference type="SMART" id="SM00936"/>
    </source>
</evidence>
<keyword evidence="10" id="KW-0573">Peptidoglycan synthesis</keyword>
<feature type="active site" evidence="13">
    <location>
        <position position="125"/>
    </location>
</feature>
<dbReference type="InterPro" id="IPR012907">
    <property type="entry name" value="Peptidase_S11_C"/>
</dbReference>
<keyword evidence="11" id="KW-0961">Cell wall biogenesis/degradation</keyword>
<dbReference type="InterPro" id="IPR012338">
    <property type="entry name" value="Beta-lactam/transpept-like"/>
</dbReference>
<dbReference type="GO" id="GO:0008360">
    <property type="term" value="P:regulation of cell shape"/>
    <property type="evidence" value="ECO:0007669"/>
    <property type="project" value="UniProtKB-KW"/>
</dbReference>
<dbReference type="Proteomes" id="UP000270219">
    <property type="component" value="Unassembled WGS sequence"/>
</dbReference>
<keyword evidence="7" id="KW-0732">Signal</keyword>
<comment type="function">
    <text evidence="1">Removes C-terminal D-alanyl residues from sugar-peptide cell wall precursors.</text>
</comment>
<dbReference type="Pfam" id="PF07943">
    <property type="entry name" value="PBP5_C"/>
    <property type="match status" value="1"/>
</dbReference>
<evidence type="ECO:0000256" key="11">
    <source>
        <dbReference type="ARBA" id="ARBA00023316"/>
    </source>
</evidence>
<evidence type="ECO:0000256" key="7">
    <source>
        <dbReference type="ARBA" id="ARBA00022729"/>
    </source>
</evidence>
<dbReference type="GO" id="GO:0006508">
    <property type="term" value="P:proteolysis"/>
    <property type="evidence" value="ECO:0007669"/>
    <property type="project" value="UniProtKB-KW"/>
</dbReference>
<keyword evidence="9" id="KW-0133">Cell shape</keyword>
<evidence type="ECO:0000256" key="8">
    <source>
        <dbReference type="ARBA" id="ARBA00022801"/>
    </source>
</evidence>
<evidence type="ECO:0000256" key="4">
    <source>
        <dbReference type="ARBA" id="ARBA00012448"/>
    </source>
</evidence>
<feature type="active site" description="Acyl-ester intermediate" evidence="13">
    <location>
        <position position="61"/>
    </location>
</feature>
<evidence type="ECO:0000256" key="9">
    <source>
        <dbReference type="ARBA" id="ARBA00022960"/>
    </source>
</evidence>
<keyword evidence="8" id="KW-0378">Hydrolase</keyword>
<dbReference type="PRINTS" id="PR00725">
    <property type="entry name" value="DADACBPTASE1"/>
</dbReference>
<evidence type="ECO:0000256" key="12">
    <source>
        <dbReference type="ARBA" id="ARBA00034000"/>
    </source>
</evidence>
<dbReference type="PANTHER" id="PTHR21581:SF11">
    <property type="entry name" value="D-ALANYL-D-ALANINE CARBOXYPEPTIDASE DACA"/>
    <property type="match status" value="1"/>
</dbReference>
<evidence type="ECO:0000256" key="3">
    <source>
        <dbReference type="ARBA" id="ARBA00007164"/>
    </source>
</evidence>
<dbReference type="SUPFAM" id="SSF69189">
    <property type="entry name" value="Penicillin-binding protein associated domain"/>
    <property type="match status" value="1"/>
</dbReference>
<keyword evidence="18" id="KW-1185">Reference proteome</keyword>
<feature type="domain" description="Peptidase S11 D-Ala-D-Ala carboxypeptidase A C-terminal" evidence="16">
    <location>
        <begin position="300"/>
        <end position="408"/>
    </location>
</feature>
<proteinExistence type="inferred from homology"/>
<dbReference type="SMART" id="SM00936">
    <property type="entry name" value="PBP5_C"/>
    <property type="match status" value="1"/>
</dbReference>
<evidence type="ECO:0000256" key="2">
    <source>
        <dbReference type="ARBA" id="ARBA00004752"/>
    </source>
</evidence>
<dbReference type="SUPFAM" id="SSF56601">
    <property type="entry name" value="beta-lactamase/transpeptidase-like"/>
    <property type="match status" value="1"/>
</dbReference>
<comment type="caution">
    <text evidence="17">The sequence shown here is derived from an EMBL/GenBank/DDBJ whole genome shotgun (WGS) entry which is preliminary data.</text>
</comment>
<protein>
    <recommendedName>
        <fullName evidence="4">serine-type D-Ala-D-Ala carboxypeptidase</fullName>
        <ecNumber evidence="4">3.4.16.4</ecNumber>
    </recommendedName>
</protein>
<keyword evidence="6" id="KW-0645">Protease</keyword>
<dbReference type="GO" id="GO:0009252">
    <property type="term" value="P:peptidoglycan biosynthetic process"/>
    <property type="evidence" value="ECO:0007669"/>
    <property type="project" value="UniProtKB-UniPathway"/>
</dbReference>
<accession>A0A498D7P1</accession>
<evidence type="ECO:0000256" key="6">
    <source>
        <dbReference type="ARBA" id="ARBA00022670"/>
    </source>
</evidence>
<dbReference type="InterPro" id="IPR015956">
    <property type="entry name" value="Peniciliin-bd_prot_C_sf"/>
</dbReference>
<comment type="similarity">
    <text evidence="3 15">Belongs to the peptidase S11 family.</text>
</comment>
<dbReference type="GO" id="GO:0009002">
    <property type="term" value="F:serine-type D-Ala-D-Ala carboxypeptidase activity"/>
    <property type="evidence" value="ECO:0007669"/>
    <property type="project" value="UniProtKB-EC"/>
</dbReference>
<dbReference type="EMBL" id="RCHR01000007">
    <property type="protein sequence ID" value="RLL41817.1"/>
    <property type="molecule type" value="Genomic_DNA"/>
</dbReference>